<dbReference type="Proteomes" id="UP000285569">
    <property type="component" value="Unassembled WGS sequence"/>
</dbReference>
<comment type="caution">
    <text evidence="5">The sequence shown here is derived from an EMBL/GenBank/DDBJ whole genome shotgun (WGS) entry which is preliminary data.</text>
</comment>
<dbReference type="CDD" id="cd16961">
    <property type="entry name" value="RMtype1_S_TRD-CR_like"/>
    <property type="match status" value="1"/>
</dbReference>
<keyword evidence="5" id="KW-0540">Nuclease</keyword>
<keyword evidence="6" id="KW-1185">Reference proteome</keyword>
<dbReference type="InterPro" id="IPR052021">
    <property type="entry name" value="Type-I_RS_S_subunit"/>
</dbReference>
<keyword evidence="2" id="KW-0680">Restriction system</keyword>
<dbReference type="GO" id="GO:0004519">
    <property type="term" value="F:endonuclease activity"/>
    <property type="evidence" value="ECO:0007669"/>
    <property type="project" value="UniProtKB-KW"/>
</dbReference>
<dbReference type="Gene3D" id="3.90.220.20">
    <property type="entry name" value="DNA methylase specificity domains"/>
    <property type="match status" value="1"/>
</dbReference>
<name>A0ABX9LYL4_9LEPT</name>
<dbReference type="Pfam" id="PF01420">
    <property type="entry name" value="Methylase_S"/>
    <property type="match status" value="1"/>
</dbReference>
<proteinExistence type="inferred from homology"/>
<protein>
    <submittedName>
        <fullName evidence="5">Restriction endonuclease subunit S</fullName>
    </submittedName>
</protein>
<dbReference type="InterPro" id="IPR000055">
    <property type="entry name" value="Restrct_endonuc_typeI_TRD"/>
</dbReference>
<comment type="similarity">
    <text evidence="1">Belongs to the type-I restriction system S methylase family.</text>
</comment>
<keyword evidence="5" id="KW-0255">Endonuclease</keyword>
<dbReference type="InterPro" id="IPR044946">
    <property type="entry name" value="Restrct_endonuc_typeI_TRD_sf"/>
</dbReference>
<gene>
    <name evidence="5" type="ORF">DLM77_19335</name>
</gene>
<reference evidence="6" key="1">
    <citation type="submission" date="2018-05" db="EMBL/GenBank/DDBJ databases">
        <title>Leptospira yasudae sp. nov. and Leptospira stimsonii sp. nov., two pathogenic species of the genus Leptospira isolated from environmental sources.</title>
        <authorList>
            <person name="Casanovas-Massana A."/>
            <person name="Hamond C."/>
            <person name="Santos L.A."/>
            <person name="Hacker K.P."/>
            <person name="Balassiano I."/>
            <person name="Medeiros M.A."/>
            <person name="Reis M.G."/>
            <person name="Ko A.I."/>
            <person name="Wunder E.A."/>
        </authorList>
    </citation>
    <scope>NUCLEOTIDE SEQUENCE [LARGE SCALE GENOMIC DNA]</scope>
    <source>
        <strain evidence="6">B21</strain>
    </source>
</reference>
<dbReference type="PANTHER" id="PTHR30408:SF12">
    <property type="entry name" value="TYPE I RESTRICTION ENZYME MJAVIII SPECIFICITY SUBUNIT"/>
    <property type="match status" value="1"/>
</dbReference>
<evidence type="ECO:0000256" key="3">
    <source>
        <dbReference type="ARBA" id="ARBA00023125"/>
    </source>
</evidence>
<keyword evidence="3" id="KW-0238">DNA-binding</keyword>
<organism evidence="5 6">
    <name type="scientific">Leptospira yasudae</name>
    <dbReference type="NCBI Taxonomy" id="2202201"/>
    <lineage>
        <taxon>Bacteria</taxon>
        <taxon>Pseudomonadati</taxon>
        <taxon>Spirochaetota</taxon>
        <taxon>Spirochaetia</taxon>
        <taxon>Leptospirales</taxon>
        <taxon>Leptospiraceae</taxon>
        <taxon>Leptospira</taxon>
    </lineage>
</organism>
<reference evidence="5 6" key="2">
    <citation type="journal article" date="2020" name="Int. J. Syst. Evol. Microbiol.">
        <title>Leptospira yasudae sp. nov. and Leptospira stimsonii sp. nov., two new species of the pathogenic group isolated from environmental sources.</title>
        <authorList>
            <person name="Casanovas-Massana A."/>
            <person name="Hamond C."/>
            <person name="Santos L.A."/>
            <person name="de Oliveira D."/>
            <person name="Hacker K.P."/>
            <person name="Balassiano I."/>
            <person name="Costa F."/>
            <person name="Medeiros M.A."/>
            <person name="Reis M.G."/>
            <person name="Ko A.I."/>
            <person name="Wunder E.A."/>
        </authorList>
    </citation>
    <scope>NUCLEOTIDE SEQUENCE [LARGE SCALE GENOMIC DNA]</scope>
    <source>
        <strain evidence="5 6">B21</strain>
    </source>
</reference>
<evidence type="ECO:0000313" key="5">
    <source>
        <dbReference type="EMBL" id="RHX77975.1"/>
    </source>
</evidence>
<accession>A0ABX9LYL4</accession>
<dbReference type="EMBL" id="QHCR01000010">
    <property type="protein sequence ID" value="RHX77975.1"/>
    <property type="molecule type" value="Genomic_DNA"/>
</dbReference>
<dbReference type="PANTHER" id="PTHR30408">
    <property type="entry name" value="TYPE-1 RESTRICTION ENZYME ECOKI SPECIFICITY PROTEIN"/>
    <property type="match status" value="1"/>
</dbReference>
<sequence>MAKIQVGYQIRTGIQTDRNGSYYLVQVRDFGKDSLLIQNSQLRFTPSDTEKPDKYVIKKNDVLFVAKGQYNRSYLTHSIKQNSVAGNSFYILTPTPKILSEYLNWYLNCELAQDYFRKNTSGSTIPFVSVSTLANLEIPVPDFSIQSKIAEIQNLYATETNLIEQISKLKRKFIEASCIKAAQGK</sequence>
<feature type="domain" description="Type I restriction modification DNA specificity" evidence="4">
    <location>
        <begin position="43"/>
        <end position="167"/>
    </location>
</feature>
<evidence type="ECO:0000259" key="4">
    <source>
        <dbReference type="Pfam" id="PF01420"/>
    </source>
</evidence>
<evidence type="ECO:0000256" key="1">
    <source>
        <dbReference type="ARBA" id="ARBA00010923"/>
    </source>
</evidence>
<dbReference type="SUPFAM" id="SSF116734">
    <property type="entry name" value="DNA methylase specificity domain"/>
    <property type="match status" value="1"/>
</dbReference>
<keyword evidence="5" id="KW-0378">Hydrolase</keyword>
<evidence type="ECO:0000313" key="6">
    <source>
        <dbReference type="Proteomes" id="UP000285569"/>
    </source>
</evidence>
<evidence type="ECO:0000256" key="2">
    <source>
        <dbReference type="ARBA" id="ARBA00022747"/>
    </source>
</evidence>